<dbReference type="Proteomes" id="UP000677228">
    <property type="component" value="Unassembled WGS sequence"/>
</dbReference>
<dbReference type="Proteomes" id="UP000682733">
    <property type="component" value="Unassembled WGS sequence"/>
</dbReference>
<protein>
    <submittedName>
        <fullName evidence="2">Uncharacterized protein</fullName>
    </submittedName>
</protein>
<dbReference type="EMBL" id="CAJNOK010023591">
    <property type="protein sequence ID" value="CAF1364930.1"/>
    <property type="molecule type" value="Genomic_DNA"/>
</dbReference>
<evidence type="ECO:0000313" key="1">
    <source>
        <dbReference type="EMBL" id="CAF1364930.1"/>
    </source>
</evidence>
<feature type="non-terminal residue" evidence="2">
    <location>
        <position position="1"/>
    </location>
</feature>
<dbReference type="AlphaFoldDB" id="A0A8S2RNJ9"/>
<proteinExistence type="predicted"/>
<comment type="caution">
    <text evidence="2">The sequence shown here is derived from an EMBL/GenBank/DDBJ whole genome shotgun (WGS) entry which is preliminary data.</text>
</comment>
<sequence length="204" mass="23109">VASIVDVGLVGLSITDCVFIILVVDIIDVPGSSPCVILNFFTTEQNREDTKERYARAILFLSWRSVDDLCQADITWDQSLRLNASFFLPSSKTIIDNIQLLHECRKDRDEHLIQVIEQTKAADDNIDSVYIPKNFARDDLSEMDDSEDLVALLEFNDDHDMTSELSDSNAQTMNPNHAYTLQTNFKFGQILNLSGQDSNLNFVR</sequence>
<accession>A0A8S2RNJ9</accession>
<reference evidence="2" key="1">
    <citation type="submission" date="2021-02" db="EMBL/GenBank/DDBJ databases">
        <authorList>
            <person name="Nowell W R."/>
        </authorList>
    </citation>
    <scope>NUCLEOTIDE SEQUENCE</scope>
</reference>
<dbReference type="EMBL" id="CAJOBA010045245">
    <property type="protein sequence ID" value="CAF4174419.1"/>
    <property type="molecule type" value="Genomic_DNA"/>
</dbReference>
<name>A0A8S2RNJ9_9BILA</name>
<organism evidence="2 3">
    <name type="scientific">Didymodactylos carnosus</name>
    <dbReference type="NCBI Taxonomy" id="1234261"/>
    <lineage>
        <taxon>Eukaryota</taxon>
        <taxon>Metazoa</taxon>
        <taxon>Spiralia</taxon>
        <taxon>Gnathifera</taxon>
        <taxon>Rotifera</taxon>
        <taxon>Eurotatoria</taxon>
        <taxon>Bdelloidea</taxon>
        <taxon>Philodinida</taxon>
        <taxon>Philodinidae</taxon>
        <taxon>Didymodactylos</taxon>
    </lineage>
</organism>
<evidence type="ECO:0000313" key="3">
    <source>
        <dbReference type="Proteomes" id="UP000682733"/>
    </source>
</evidence>
<gene>
    <name evidence="1" type="ORF">OVA965_LOCUS31406</name>
    <name evidence="2" type="ORF">TMI583_LOCUS32232</name>
</gene>
<evidence type="ECO:0000313" key="2">
    <source>
        <dbReference type="EMBL" id="CAF4174419.1"/>
    </source>
</evidence>